<dbReference type="AlphaFoldDB" id="E8QZ95"/>
<sequence>MDEHFFRIEHGLLKSEVFRSLSGSAVKVYLVVGMHADFTTGWAYPSVRTIARQTGMCRQTILDAIDELRAGGLLELHKVAGRSTAYRVVRGGFAAPSTPSRRRRRNVRDRTPETDVNPTKANQERADTKPERPISNAERSDVPSIGLHLNEVGGLDSWEDAAQSLGHAGLEIRPKREPGTRDKTTTGLEVLPGQPIRLLPEGVLFVAVEDAVRLLKANGFSNSVAKRIAEHPKNEVVAKTLLNVLHLKSLGKLKNPAGYIVAGLKEEYEPLPAVAKRLEERRREFDAMRLQAEAAEVARRRKRQLEEEEEEINRVLGALPADVREDLQRRAEAELPPRLLRRKRALDNPVVRLRIYELAVGEGWGELDAGADSKPSAGSA</sequence>
<feature type="coiled-coil region" evidence="1">
    <location>
        <begin position="275"/>
        <end position="318"/>
    </location>
</feature>
<dbReference type="OrthoDB" id="249272at2"/>
<dbReference type="eggNOG" id="ENOG5033VGZ">
    <property type="taxonomic scope" value="Bacteria"/>
</dbReference>
<evidence type="ECO:0008006" key="5">
    <source>
        <dbReference type="Google" id="ProtNLM"/>
    </source>
</evidence>
<evidence type="ECO:0000313" key="4">
    <source>
        <dbReference type="Proteomes" id="UP000008631"/>
    </source>
</evidence>
<feature type="region of interest" description="Disordered" evidence="2">
    <location>
        <begin position="92"/>
        <end position="139"/>
    </location>
</feature>
<dbReference type="EMBL" id="CP002353">
    <property type="protein sequence ID" value="ADV64224.1"/>
    <property type="molecule type" value="Genomic_DNA"/>
</dbReference>
<dbReference type="Proteomes" id="UP000008631">
    <property type="component" value="Chromosome"/>
</dbReference>
<evidence type="ECO:0000256" key="2">
    <source>
        <dbReference type="SAM" id="MobiDB-lite"/>
    </source>
</evidence>
<evidence type="ECO:0000313" key="3">
    <source>
        <dbReference type="EMBL" id="ADV64224.1"/>
    </source>
</evidence>
<dbReference type="Pfam" id="PF13730">
    <property type="entry name" value="HTH_36"/>
    <property type="match status" value="1"/>
</dbReference>
<proteinExistence type="predicted"/>
<keyword evidence="1" id="KW-0175">Coiled coil</keyword>
<name>E8QZ95_ISOPI</name>
<keyword evidence="4" id="KW-1185">Reference proteome</keyword>
<dbReference type="HOGENOM" id="CLU_727198_0_0_0"/>
<accession>E8QZ95</accession>
<gene>
    <name evidence="3" type="ordered locus">Isop_3668</name>
</gene>
<feature type="compositionally biased region" description="Basic and acidic residues" evidence="2">
    <location>
        <begin position="122"/>
        <end position="132"/>
    </location>
</feature>
<organism evidence="3 4">
    <name type="scientific">Isosphaera pallida (strain ATCC 43644 / DSM 9630 / IS1B)</name>
    <dbReference type="NCBI Taxonomy" id="575540"/>
    <lineage>
        <taxon>Bacteria</taxon>
        <taxon>Pseudomonadati</taxon>
        <taxon>Planctomycetota</taxon>
        <taxon>Planctomycetia</taxon>
        <taxon>Isosphaerales</taxon>
        <taxon>Isosphaeraceae</taxon>
        <taxon>Isosphaera</taxon>
    </lineage>
</organism>
<reference key="1">
    <citation type="submission" date="2010-11" db="EMBL/GenBank/DDBJ databases">
        <title>The complete sequence of chromosome of Isophaera pallida ATCC 43644.</title>
        <authorList>
            <consortium name="US DOE Joint Genome Institute (JGI-PGF)"/>
            <person name="Lucas S."/>
            <person name="Copeland A."/>
            <person name="Lapidus A."/>
            <person name="Bruce D."/>
            <person name="Goodwin L."/>
            <person name="Pitluck S."/>
            <person name="Kyrpides N."/>
            <person name="Mavromatis K."/>
            <person name="Pagani I."/>
            <person name="Ivanova N."/>
            <person name="Saunders E."/>
            <person name="Brettin T."/>
            <person name="Detter J.C."/>
            <person name="Han C."/>
            <person name="Tapia R."/>
            <person name="Land M."/>
            <person name="Hauser L."/>
            <person name="Markowitz V."/>
            <person name="Cheng J.-F."/>
            <person name="Hugenholtz P."/>
            <person name="Woyke T."/>
            <person name="Wu D."/>
            <person name="Eisen J.A."/>
        </authorList>
    </citation>
    <scope>NUCLEOTIDE SEQUENCE</scope>
    <source>
        <strain>ATCC 43644</strain>
    </source>
</reference>
<protein>
    <recommendedName>
        <fullName evidence="5">Helix-turn-helix domain-containing protein</fullName>
    </recommendedName>
</protein>
<dbReference type="InParanoid" id="E8QZ95"/>
<evidence type="ECO:0000256" key="1">
    <source>
        <dbReference type="SAM" id="Coils"/>
    </source>
</evidence>
<reference evidence="3 4" key="2">
    <citation type="journal article" date="2011" name="Stand. Genomic Sci.">
        <title>Complete genome sequence of Isosphaera pallida type strain (IS1B).</title>
        <authorList>
            <consortium name="US DOE Joint Genome Institute (JGI-PGF)"/>
            <person name="Goker M."/>
            <person name="Cleland D."/>
            <person name="Saunders E."/>
            <person name="Lapidus A."/>
            <person name="Nolan M."/>
            <person name="Lucas S."/>
            <person name="Hammon N."/>
            <person name="Deshpande S."/>
            <person name="Cheng J.F."/>
            <person name="Tapia R."/>
            <person name="Han C."/>
            <person name="Goodwin L."/>
            <person name="Pitluck S."/>
            <person name="Liolios K."/>
            <person name="Pagani I."/>
            <person name="Ivanova N."/>
            <person name="Mavromatis K."/>
            <person name="Pati A."/>
            <person name="Chen A."/>
            <person name="Palaniappan K."/>
            <person name="Land M."/>
            <person name="Hauser L."/>
            <person name="Chang Y.J."/>
            <person name="Jeffries C.D."/>
            <person name="Detter J.C."/>
            <person name="Beck B."/>
            <person name="Woyke T."/>
            <person name="Bristow J."/>
            <person name="Eisen J.A."/>
            <person name="Markowitz V."/>
            <person name="Hugenholtz P."/>
            <person name="Kyrpides N.C."/>
            <person name="Klenk H.P."/>
        </authorList>
    </citation>
    <scope>NUCLEOTIDE SEQUENCE [LARGE SCALE GENOMIC DNA]</scope>
    <source>
        <strain evidence="4">ATCC 43644 / DSM 9630 / IS1B</strain>
    </source>
</reference>
<dbReference type="KEGG" id="ipa:Isop_3668"/>